<name>A0A2H3CH55_ARMGA</name>
<dbReference type="InterPro" id="IPR025476">
    <property type="entry name" value="Helitron_helicase-like"/>
</dbReference>
<protein>
    <recommendedName>
        <fullName evidence="1">Helitron helicase-like domain-containing protein</fullName>
    </recommendedName>
</protein>
<dbReference type="InParanoid" id="A0A2H3CH55"/>
<dbReference type="STRING" id="47427.A0A2H3CH55"/>
<dbReference type="EMBL" id="KZ293717">
    <property type="protein sequence ID" value="PBK82429.1"/>
    <property type="molecule type" value="Genomic_DNA"/>
</dbReference>
<dbReference type="AlphaFoldDB" id="A0A2H3CH55"/>
<gene>
    <name evidence="2" type="ORF">ARMGADRAFT_946589</name>
</gene>
<accession>A0A2H3CH55</accession>
<reference evidence="3" key="1">
    <citation type="journal article" date="2017" name="Nat. Ecol. Evol.">
        <title>Genome expansion and lineage-specific genetic innovations in the forest pathogenic fungi Armillaria.</title>
        <authorList>
            <person name="Sipos G."/>
            <person name="Prasanna A.N."/>
            <person name="Walter M.C."/>
            <person name="O'Connor E."/>
            <person name="Balint B."/>
            <person name="Krizsan K."/>
            <person name="Kiss B."/>
            <person name="Hess J."/>
            <person name="Varga T."/>
            <person name="Slot J."/>
            <person name="Riley R."/>
            <person name="Boka B."/>
            <person name="Rigling D."/>
            <person name="Barry K."/>
            <person name="Lee J."/>
            <person name="Mihaltcheva S."/>
            <person name="LaButti K."/>
            <person name="Lipzen A."/>
            <person name="Waldron R."/>
            <person name="Moloney N.M."/>
            <person name="Sperisen C."/>
            <person name="Kredics L."/>
            <person name="Vagvoelgyi C."/>
            <person name="Patrignani A."/>
            <person name="Fitzpatrick D."/>
            <person name="Nagy I."/>
            <person name="Doyle S."/>
            <person name="Anderson J.B."/>
            <person name="Grigoriev I.V."/>
            <person name="Gueldener U."/>
            <person name="Muensterkoetter M."/>
            <person name="Nagy L.G."/>
        </authorList>
    </citation>
    <scope>NUCLEOTIDE SEQUENCE [LARGE SCALE GENOMIC DNA]</scope>
    <source>
        <strain evidence="3">Ar21-2</strain>
    </source>
</reference>
<dbReference type="Proteomes" id="UP000217790">
    <property type="component" value="Unassembled WGS sequence"/>
</dbReference>
<keyword evidence="3" id="KW-1185">Reference proteome</keyword>
<proteinExistence type="predicted"/>
<evidence type="ECO:0000313" key="3">
    <source>
        <dbReference type="Proteomes" id="UP000217790"/>
    </source>
</evidence>
<dbReference type="OrthoDB" id="10007484at2759"/>
<evidence type="ECO:0000259" key="1">
    <source>
        <dbReference type="Pfam" id="PF14214"/>
    </source>
</evidence>
<sequence>MKAFIKSILGFTGKELSLNKGVLGITKAYYGCVKAQGRGTLHCHMLVWLHGALDLNEIKQHIMDAGDDAFQDRLLSFLNDAMSNYIPDVPMDSEPVMSDGFHTATARGQDTGILTDHLDQAMVDRDLQNLVVDCQVHKHTKTCYKYWHYPDPKVCQFDLDKANIQEELFFDYEKSELCLRCLDGLVNNFNETILHAVWCNMDIKFVGSGASAKAVLYYITDYITKSQLKTHVVYAALELSIKKLGEYDPNEDKITVRAKQLLQHCAYMMLSHQELSVQQVCSYLMDYEDHFKSYEFQGLYWTSYESYINSQDPSPEYDLVSDNEADKDDIAEHEDGHAVQDDDREDMVVNEEEVIVSINLQGELIA</sequence>
<evidence type="ECO:0000313" key="2">
    <source>
        <dbReference type="EMBL" id="PBK82429.1"/>
    </source>
</evidence>
<feature type="domain" description="Helitron helicase-like" evidence="1">
    <location>
        <begin position="3"/>
        <end position="47"/>
    </location>
</feature>
<dbReference type="Pfam" id="PF14214">
    <property type="entry name" value="Helitron_like_N"/>
    <property type="match status" value="1"/>
</dbReference>
<organism evidence="2 3">
    <name type="scientific">Armillaria gallica</name>
    <name type="common">Bulbous honey fungus</name>
    <name type="synonym">Armillaria bulbosa</name>
    <dbReference type="NCBI Taxonomy" id="47427"/>
    <lineage>
        <taxon>Eukaryota</taxon>
        <taxon>Fungi</taxon>
        <taxon>Dikarya</taxon>
        <taxon>Basidiomycota</taxon>
        <taxon>Agaricomycotina</taxon>
        <taxon>Agaricomycetes</taxon>
        <taxon>Agaricomycetidae</taxon>
        <taxon>Agaricales</taxon>
        <taxon>Marasmiineae</taxon>
        <taxon>Physalacriaceae</taxon>
        <taxon>Armillaria</taxon>
    </lineage>
</organism>